<evidence type="ECO:0000256" key="1">
    <source>
        <dbReference type="ARBA" id="ARBA00007626"/>
    </source>
</evidence>
<feature type="non-terminal residue" evidence="4">
    <location>
        <position position="336"/>
    </location>
</feature>
<dbReference type="InterPro" id="IPR002885">
    <property type="entry name" value="PPR_rpt"/>
</dbReference>
<dbReference type="Pfam" id="PF13812">
    <property type="entry name" value="PPR_3"/>
    <property type="match status" value="1"/>
</dbReference>
<proteinExistence type="inferred from homology"/>
<accession>A0A699ZS45</accession>
<dbReference type="PANTHER" id="PTHR47447">
    <property type="entry name" value="OS03G0856100 PROTEIN"/>
    <property type="match status" value="1"/>
</dbReference>
<dbReference type="EMBL" id="BLLF01002612">
    <property type="protein sequence ID" value="GFH24715.1"/>
    <property type="molecule type" value="Genomic_DNA"/>
</dbReference>
<dbReference type="NCBIfam" id="TIGR00756">
    <property type="entry name" value="PPR"/>
    <property type="match status" value="1"/>
</dbReference>
<comment type="caution">
    <text evidence="4">The sequence shown here is derived from an EMBL/GenBank/DDBJ whole genome shotgun (WGS) entry which is preliminary data.</text>
</comment>
<feature type="repeat" description="PPR" evidence="3">
    <location>
        <begin position="102"/>
        <end position="136"/>
    </location>
</feature>
<organism evidence="4 5">
    <name type="scientific">Haematococcus lacustris</name>
    <name type="common">Green alga</name>
    <name type="synonym">Haematococcus pluvialis</name>
    <dbReference type="NCBI Taxonomy" id="44745"/>
    <lineage>
        <taxon>Eukaryota</taxon>
        <taxon>Viridiplantae</taxon>
        <taxon>Chlorophyta</taxon>
        <taxon>core chlorophytes</taxon>
        <taxon>Chlorophyceae</taxon>
        <taxon>CS clade</taxon>
        <taxon>Chlamydomonadales</taxon>
        <taxon>Haematococcaceae</taxon>
        <taxon>Haematococcus</taxon>
    </lineage>
</organism>
<name>A0A699ZS45_HAELA</name>
<comment type="similarity">
    <text evidence="1">Belongs to the PPR family. P subfamily.</text>
</comment>
<dbReference type="InterPro" id="IPR011990">
    <property type="entry name" value="TPR-like_helical_dom_sf"/>
</dbReference>
<sequence>MHRVGCKPDHVIYKAIVEALWDTGLQAAQHRAVALYRQGVAAGCLLHTPPELPDVSLGAVSSSVAMINMLCWLADLREKAVQEGPASLPDRVVLRVQGCTPDVVTHTALITAYGKGGQWRRALQVFERMHQVGCKPDHVIYKAVVEALWDTGLQAAQHRAVALYRQGVAAGCLVHTPPELSDVSLGAVSSSVAMINMLCWLADLRAPFTVSAESNSSLMRLEAAGVQLADWLDSPGLDAALQPYTSAASSAALRPLQETSFDAELVLEAFQVVQEFEESHGLSVATMGQMYITSRRDLVLALFKVGASLGVGQDALHDAVLLMDRAMSSEGQIRNN</sequence>
<keyword evidence="5" id="KW-1185">Reference proteome</keyword>
<evidence type="ECO:0000313" key="4">
    <source>
        <dbReference type="EMBL" id="GFH24715.1"/>
    </source>
</evidence>
<dbReference type="PROSITE" id="PS51375">
    <property type="entry name" value="PPR"/>
    <property type="match status" value="1"/>
</dbReference>
<evidence type="ECO:0000256" key="2">
    <source>
        <dbReference type="ARBA" id="ARBA00022737"/>
    </source>
</evidence>
<dbReference type="AlphaFoldDB" id="A0A699ZS45"/>
<protein>
    <submittedName>
        <fullName evidence="4">Pentatricopeptide repeat-containing isoform A</fullName>
    </submittedName>
</protein>
<dbReference type="Proteomes" id="UP000485058">
    <property type="component" value="Unassembled WGS sequence"/>
</dbReference>
<evidence type="ECO:0000313" key="5">
    <source>
        <dbReference type="Proteomes" id="UP000485058"/>
    </source>
</evidence>
<dbReference type="PANTHER" id="PTHR47447:SF17">
    <property type="entry name" value="OS12G0638900 PROTEIN"/>
    <property type="match status" value="1"/>
</dbReference>
<keyword evidence="2" id="KW-0677">Repeat</keyword>
<evidence type="ECO:0000256" key="3">
    <source>
        <dbReference type="PROSITE-ProRule" id="PRU00708"/>
    </source>
</evidence>
<reference evidence="4 5" key="1">
    <citation type="submission" date="2020-02" db="EMBL/GenBank/DDBJ databases">
        <title>Draft genome sequence of Haematococcus lacustris strain NIES-144.</title>
        <authorList>
            <person name="Morimoto D."/>
            <person name="Nakagawa S."/>
            <person name="Yoshida T."/>
            <person name="Sawayama S."/>
        </authorList>
    </citation>
    <scope>NUCLEOTIDE SEQUENCE [LARGE SCALE GENOMIC DNA]</scope>
    <source>
        <strain evidence="4 5">NIES-144</strain>
    </source>
</reference>
<dbReference type="Gene3D" id="1.25.40.10">
    <property type="entry name" value="Tetratricopeptide repeat domain"/>
    <property type="match status" value="1"/>
</dbReference>
<gene>
    <name evidence="4" type="ORF">HaLaN_22563</name>
</gene>